<dbReference type="EMBL" id="CP001326">
    <property type="protein sequence ID" value="ACO63912.1"/>
    <property type="molecule type" value="Genomic_DNA"/>
</dbReference>
<accession>C1E735</accession>
<feature type="compositionally biased region" description="Basic residues" evidence="1">
    <location>
        <begin position="323"/>
        <end position="333"/>
    </location>
</feature>
<dbReference type="Proteomes" id="UP000002009">
    <property type="component" value="Chromosome 5"/>
</dbReference>
<proteinExistence type="predicted"/>
<sequence>MATMSAVAGFAPVASSPRAFHRRAGRRPNLPHAAAASREPPSSPPDGKSTTDPEKSNNVVGRESSVATLAVEEVRAWCLRTDGGVLATEADVAALRAAVDRLRDVTDDRTPHLAGTRWRLAGCAQHTLRSPATWLASPFFWIAKEAQHESARLARVPDLFPPWRLAAELSAGGRSGEEWIVAFGERETGAPFPFSIGEAVLNGLAVPFRSDAATVEFRAPGAREESDEGARGTRGTYAPRRSLRMTSRSEVAFGVGRFRVAGDLVTEARLLHAVGRRQDRSNSGSIDDGRGAAGGVDAETDADATDARAGSMLDREEEAEAARRRRRGSRRRPRLAVDVDVGAFVNWRTGGTPVKTLATSEASGGDVDGDVDGGGDAVGRRLDADAADFASWRIGGVATTGARRAPPPASTSPEPREEIVGMETREEIETRRACLLTTRFERTGTPLDGVDVASGRIMGALMSPSPRLRRSFREGALPSVPYAHVWCDGETMIAEAGSCAETSTLLVYARVPWQEGGCAFRTGDV</sequence>
<dbReference type="AlphaFoldDB" id="C1E735"/>
<dbReference type="KEGG" id="mis:MICPUN_58869"/>
<reference evidence="2 3" key="1">
    <citation type="journal article" date="2009" name="Science">
        <title>Green evolution and dynamic adaptations revealed by genomes of the marine picoeukaryotes Micromonas.</title>
        <authorList>
            <person name="Worden A.Z."/>
            <person name="Lee J.H."/>
            <person name="Mock T."/>
            <person name="Rouze P."/>
            <person name="Simmons M.P."/>
            <person name="Aerts A.L."/>
            <person name="Allen A.E."/>
            <person name="Cuvelier M.L."/>
            <person name="Derelle E."/>
            <person name="Everett M.V."/>
            <person name="Foulon E."/>
            <person name="Grimwood J."/>
            <person name="Gundlach H."/>
            <person name="Henrissat B."/>
            <person name="Napoli C."/>
            <person name="McDonald S.M."/>
            <person name="Parker M.S."/>
            <person name="Rombauts S."/>
            <person name="Salamov A."/>
            <person name="Von Dassow P."/>
            <person name="Badger J.H."/>
            <person name="Coutinho P.M."/>
            <person name="Demir E."/>
            <person name="Dubchak I."/>
            <person name="Gentemann C."/>
            <person name="Eikrem W."/>
            <person name="Gready J.E."/>
            <person name="John U."/>
            <person name="Lanier W."/>
            <person name="Lindquist E.A."/>
            <person name="Lucas S."/>
            <person name="Mayer K.F."/>
            <person name="Moreau H."/>
            <person name="Not F."/>
            <person name="Otillar R."/>
            <person name="Panaud O."/>
            <person name="Pangilinan J."/>
            <person name="Paulsen I."/>
            <person name="Piegu B."/>
            <person name="Poliakov A."/>
            <person name="Robbens S."/>
            <person name="Schmutz J."/>
            <person name="Toulza E."/>
            <person name="Wyss T."/>
            <person name="Zelensky A."/>
            <person name="Zhou K."/>
            <person name="Armbrust E.V."/>
            <person name="Bhattacharya D."/>
            <person name="Goodenough U.W."/>
            <person name="Van de Peer Y."/>
            <person name="Grigoriev I.V."/>
        </authorList>
    </citation>
    <scope>NUCLEOTIDE SEQUENCE [LARGE SCALE GENOMIC DNA]</scope>
    <source>
        <strain evidence="3">RCC299 / NOUM17</strain>
    </source>
</reference>
<feature type="compositionally biased region" description="Basic and acidic residues" evidence="1">
    <location>
        <begin position="221"/>
        <end position="231"/>
    </location>
</feature>
<evidence type="ECO:0000256" key="1">
    <source>
        <dbReference type="SAM" id="MobiDB-lite"/>
    </source>
</evidence>
<dbReference type="OMA" id="FFWIAKE"/>
<evidence type="ECO:0000313" key="2">
    <source>
        <dbReference type="EMBL" id="ACO63912.1"/>
    </source>
</evidence>
<gene>
    <name evidence="2" type="ORF">MICPUN_58869</name>
</gene>
<protein>
    <submittedName>
        <fullName evidence="2">Uncharacterized protein</fullName>
    </submittedName>
</protein>
<feature type="region of interest" description="Disordered" evidence="1">
    <location>
        <begin position="1"/>
        <end position="64"/>
    </location>
</feature>
<keyword evidence="3" id="KW-1185">Reference proteome</keyword>
<feature type="region of interest" description="Disordered" evidence="1">
    <location>
        <begin position="217"/>
        <end position="243"/>
    </location>
</feature>
<organism evidence="2 3">
    <name type="scientific">Micromonas commoda (strain RCC299 / NOUM17 / CCMP2709)</name>
    <name type="common">Picoplanktonic green alga</name>
    <dbReference type="NCBI Taxonomy" id="296587"/>
    <lineage>
        <taxon>Eukaryota</taxon>
        <taxon>Viridiplantae</taxon>
        <taxon>Chlorophyta</taxon>
        <taxon>Mamiellophyceae</taxon>
        <taxon>Mamiellales</taxon>
        <taxon>Mamiellaceae</taxon>
        <taxon>Micromonas</taxon>
    </lineage>
</organism>
<name>C1E735_MICCC</name>
<dbReference type="RefSeq" id="XP_002502654.1">
    <property type="nucleotide sequence ID" value="XM_002502608.1"/>
</dbReference>
<dbReference type="GeneID" id="8243567"/>
<feature type="region of interest" description="Disordered" evidence="1">
    <location>
        <begin position="276"/>
        <end position="333"/>
    </location>
</feature>
<dbReference type="InParanoid" id="C1E735"/>
<dbReference type="OrthoDB" id="10632037at2759"/>
<evidence type="ECO:0000313" key="3">
    <source>
        <dbReference type="Proteomes" id="UP000002009"/>
    </source>
</evidence>